<sequence length="198" mass="21792">MRARLKSKDYILIGVFSVLIYIVNAIVGFALTPVMATAAMPLISGVCLFFSAIVYLIMAMKIGKRGVLLLLAVVTGIIYTIMGVPLLLPFFMLAGLLGEAVLLKGDGSQYRYLKRQALAYAVYGALFGTGAYITVYVYGSDYLEKMYDEEMRGNMLTFAHSPTWMVGSMAFSFVLTLLGCWFGAKLLNKHFIKAGMIK</sequence>
<feature type="transmembrane region" description="Helical" evidence="1">
    <location>
        <begin position="12"/>
        <end position="32"/>
    </location>
</feature>
<feature type="transmembrane region" description="Helical" evidence="1">
    <location>
        <begin position="38"/>
        <end position="59"/>
    </location>
</feature>
<dbReference type="NCBIfam" id="TIGR02185">
    <property type="entry name" value="Trep_Strep"/>
    <property type="match status" value="1"/>
</dbReference>
<organism evidence="2 3">
    <name type="scientific">Cohnella hongkongensis</name>
    <dbReference type="NCBI Taxonomy" id="178337"/>
    <lineage>
        <taxon>Bacteria</taxon>
        <taxon>Bacillati</taxon>
        <taxon>Bacillota</taxon>
        <taxon>Bacilli</taxon>
        <taxon>Bacillales</taxon>
        <taxon>Paenibacillaceae</taxon>
        <taxon>Cohnella</taxon>
    </lineage>
</organism>
<feature type="transmembrane region" description="Helical" evidence="1">
    <location>
        <begin position="88"/>
        <end position="105"/>
    </location>
</feature>
<evidence type="ECO:0000256" key="1">
    <source>
        <dbReference type="SAM" id="Phobius"/>
    </source>
</evidence>
<dbReference type="EMBL" id="JBHSEP010000032">
    <property type="protein sequence ID" value="MFC4601895.1"/>
    <property type="molecule type" value="Genomic_DNA"/>
</dbReference>
<keyword evidence="1" id="KW-0472">Membrane</keyword>
<accession>A0ABV9FM18</accession>
<feature type="transmembrane region" description="Helical" evidence="1">
    <location>
        <begin position="66"/>
        <end position="82"/>
    </location>
</feature>
<keyword evidence="1" id="KW-1133">Transmembrane helix</keyword>
<reference evidence="3" key="1">
    <citation type="journal article" date="2019" name="Int. J. Syst. Evol. Microbiol.">
        <title>The Global Catalogue of Microorganisms (GCM) 10K type strain sequencing project: providing services to taxonomists for standard genome sequencing and annotation.</title>
        <authorList>
            <consortium name="The Broad Institute Genomics Platform"/>
            <consortium name="The Broad Institute Genome Sequencing Center for Infectious Disease"/>
            <person name="Wu L."/>
            <person name="Ma J."/>
        </authorList>
    </citation>
    <scope>NUCLEOTIDE SEQUENCE [LARGE SCALE GENOMIC DNA]</scope>
    <source>
        <strain evidence="3">CCUG 49571</strain>
    </source>
</reference>
<dbReference type="Pfam" id="PF09605">
    <property type="entry name" value="Trep_Strep"/>
    <property type="match status" value="1"/>
</dbReference>
<evidence type="ECO:0000313" key="3">
    <source>
        <dbReference type="Proteomes" id="UP001596028"/>
    </source>
</evidence>
<evidence type="ECO:0000313" key="2">
    <source>
        <dbReference type="EMBL" id="MFC4601895.1"/>
    </source>
</evidence>
<protein>
    <submittedName>
        <fullName evidence="2">MptD family putative ECF transporter S component</fullName>
    </submittedName>
</protein>
<dbReference type="InterPro" id="IPR011733">
    <property type="entry name" value="CHP02185_IM"/>
</dbReference>
<keyword evidence="3" id="KW-1185">Reference proteome</keyword>
<name>A0ABV9FM18_9BACL</name>
<feature type="transmembrane region" description="Helical" evidence="1">
    <location>
        <begin position="117"/>
        <end position="138"/>
    </location>
</feature>
<keyword evidence="1" id="KW-0812">Transmembrane</keyword>
<gene>
    <name evidence="2" type="ORF">ACFO3S_26900</name>
</gene>
<feature type="transmembrane region" description="Helical" evidence="1">
    <location>
        <begin position="164"/>
        <end position="184"/>
    </location>
</feature>
<dbReference type="Proteomes" id="UP001596028">
    <property type="component" value="Unassembled WGS sequence"/>
</dbReference>
<proteinExistence type="predicted"/>
<dbReference type="RefSeq" id="WP_378102604.1">
    <property type="nucleotide sequence ID" value="NZ_JBHSEP010000032.1"/>
</dbReference>
<comment type="caution">
    <text evidence="2">The sequence shown here is derived from an EMBL/GenBank/DDBJ whole genome shotgun (WGS) entry which is preliminary data.</text>
</comment>